<dbReference type="OrthoDB" id="1120910at2"/>
<keyword evidence="1" id="KW-0677">Repeat</keyword>
<dbReference type="PANTHER" id="PTHR44858:SF1">
    <property type="entry name" value="UDP-N-ACETYLGLUCOSAMINE--PEPTIDE N-ACETYLGLUCOSAMINYLTRANSFERASE SPINDLY-RELATED"/>
    <property type="match status" value="1"/>
</dbReference>
<comment type="caution">
    <text evidence="4">The sequence shown here is derived from an EMBL/GenBank/DDBJ whole genome shotgun (WGS) entry which is preliminary data.</text>
</comment>
<keyword evidence="5" id="KW-1185">Reference proteome</keyword>
<evidence type="ECO:0000313" key="4">
    <source>
        <dbReference type="EMBL" id="TFH80252.1"/>
    </source>
</evidence>
<dbReference type="PROSITE" id="PS51257">
    <property type="entry name" value="PROKAR_LIPOPROTEIN"/>
    <property type="match status" value="1"/>
</dbReference>
<keyword evidence="2" id="KW-0802">TPR repeat</keyword>
<dbReference type="InterPro" id="IPR019734">
    <property type="entry name" value="TPR_rpt"/>
</dbReference>
<protein>
    <submittedName>
        <fullName evidence="4">Uncharacterized protein</fullName>
    </submittedName>
</protein>
<evidence type="ECO:0000256" key="1">
    <source>
        <dbReference type="ARBA" id="ARBA00022737"/>
    </source>
</evidence>
<evidence type="ECO:0000256" key="2">
    <source>
        <dbReference type="ARBA" id="ARBA00022803"/>
    </source>
</evidence>
<reference evidence="4 5" key="1">
    <citation type="submission" date="2019-02" db="EMBL/GenBank/DDBJ databases">
        <title>Draft Genome Sequence of the Prevotella sp. BCRC 81118, Isolated from Human Feces.</title>
        <authorList>
            <person name="Huang C.-H."/>
        </authorList>
    </citation>
    <scope>NUCLEOTIDE SEQUENCE [LARGE SCALE GENOMIC DNA]</scope>
    <source>
        <strain evidence="4 5">BCRC 81118</strain>
    </source>
</reference>
<feature type="signal peptide" evidence="3">
    <location>
        <begin position="1"/>
        <end position="41"/>
    </location>
</feature>
<keyword evidence="3" id="KW-0732">Signal</keyword>
<dbReference type="PANTHER" id="PTHR44858">
    <property type="entry name" value="TETRATRICOPEPTIDE REPEAT PROTEIN 6"/>
    <property type="match status" value="1"/>
</dbReference>
<dbReference type="SMART" id="SM00028">
    <property type="entry name" value="TPR"/>
    <property type="match status" value="3"/>
</dbReference>
<dbReference type="Gene3D" id="1.25.40.10">
    <property type="entry name" value="Tetratricopeptide repeat domain"/>
    <property type="match status" value="2"/>
</dbReference>
<dbReference type="InterPro" id="IPR050498">
    <property type="entry name" value="Ycf3"/>
</dbReference>
<dbReference type="SUPFAM" id="SSF48439">
    <property type="entry name" value="Protein prenylyltransferase"/>
    <property type="match status" value="1"/>
</dbReference>
<name>A0A4Y8VIH7_9BACT</name>
<sequence>MEGRRRKKCCTFAGKEIKITMKKLSVIIYLAMGACASPVLAQSNQALRDSLAHATDILAYHPDSIDLRLKKAAWNIQLEQWNYAKDDLDKVLYLNSTNIAGLFYRAFVNEKLNRYNFARLDYQNLLVLVPGNFQAQLGLALLNQKDLHFTEAYDGINNLIEQYPDSAIAYAARGGMEKEKGQLELAEYDYAQAIARDSANQDYLINHVDLLVKLGRKQEAYADLERLLKLGVAPGQLRDFYIRLRTKKK</sequence>
<dbReference type="InterPro" id="IPR011990">
    <property type="entry name" value="TPR-like_helical_dom_sf"/>
</dbReference>
<accession>A0A4Y8VIH7</accession>
<feature type="chain" id="PRO_5021494806" evidence="3">
    <location>
        <begin position="42"/>
        <end position="249"/>
    </location>
</feature>
<evidence type="ECO:0000256" key="3">
    <source>
        <dbReference type="SAM" id="SignalP"/>
    </source>
</evidence>
<gene>
    <name evidence="4" type="ORF">EXN75_09235</name>
</gene>
<dbReference type="EMBL" id="SGVY01000021">
    <property type="protein sequence ID" value="TFH80252.1"/>
    <property type="molecule type" value="Genomic_DNA"/>
</dbReference>
<proteinExistence type="predicted"/>
<evidence type="ECO:0000313" key="5">
    <source>
        <dbReference type="Proteomes" id="UP000297872"/>
    </source>
</evidence>
<organism evidence="4 5">
    <name type="scientific">Segatella hominis</name>
    <dbReference type="NCBI Taxonomy" id="2518605"/>
    <lineage>
        <taxon>Bacteria</taxon>
        <taxon>Pseudomonadati</taxon>
        <taxon>Bacteroidota</taxon>
        <taxon>Bacteroidia</taxon>
        <taxon>Bacteroidales</taxon>
        <taxon>Prevotellaceae</taxon>
        <taxon>Segatella</taxon>
    </lineage>
</organism>
<dbReference type="Proteomes" id="UP000297872">
    <property type="component" value="Unassembled WGS sequence"/>
</dbReference>
<dbReference type="AlphaFoldDB" id="A0A4Y8VIH7"/>